<evidence type="ECO:0000313" key="1">
    <source>
        <dbReference type="EMBL" id="KAJ1937662.1"/>
    </source>
</evidence>
<dbReference type="Proteomes" id="UP001150603">
    <property type="component" value="Unassembled WGS sequence"/>
</dbReference>
<accession>A0ACC1J4V0</accession>
<evidence type="ECO:0000313" key="2">
    <source>
        <dbReference type="Proteomes" id="UP001150603"/>
    </source>
</evidence>
<gene>
    <name evidence="1" type="ORF">FBU59_004686</name>
</gene>
<organism evidence="1 2">
    <name type="scientific">Linderina macrospora</name>
    <dbReference type="NCBI Taxonomy" id="4868"/>
    <lineage>
        <taxon>Eukaryota</taxon>
        <taxon>Fungi</taxon>
        <taxon>Fungi incertae sedis</taxon>
        <taxon>Zoopagomycota</taxon>
        <taxon>Kickxellomycotina</taxon>
        <taxon>Kickxellomycetes</taxon>
        <taxon>Kickxellales</taxon>
        <taxon>Kickxellaceae</taxon>
        <taxon>Linderina</taxon>
    </lineage>
</organism>
<name>A0ACC1J4V0_9FUNG</name>
<protein>
    <submittedName>
        <fullName evidence="1">Uncharacterized protein</fullName>
    </submittedName>
</protein>
<reference evidence="1" key="1">
    <citation type="submission" date="2022-07" db="EMBL/GenBank/DDBJ databases">
        <title>Phylogenomic reconstructions and comparative analyses of Kickxellomycotina fungi.</title>
        <authorList>
            <person name="Reynolds N.K."/>
            <person name="Stajich J.E."/>
            <person name="Barry K."/>
            <person name="Grigoriev I.V."/>
            <person name="Crous P."/>
            <person name="Smith M.E."/>
        </authorList>
    </citation>
    <scope>NUCLEOTIDE SEQUENCE</scope>
    <source>
        <strain evidence="1">NRRL 5244</strain>
    </source>
</reference>
<keyword evidence="2" id="KW-1185">Reference proteome</keyword>
<comment type="caution">
    <text evidence="1">The sequence shown here is derived from an EMBL/GenBank/DDBJ whole genome shotgun (WGS) entry which is preliminary data.</text>
</comment>
<proteinExistence type="predicted"/>
<sequence length="170" mass="18408">MAAKEDSDTVTACSAAGIHGIHTTSSDNKSNGGDGDDGTGLHDDISDFSASPSATSTKRKRSLQPSSQESSTDIDSFIAEMVAQRNQLRGRFKEWADQVERTTKRLKHITDNALVNQSGRLESILDEGKKKVDGIISEQNQICTQLSSFMSLLASAQEQVFNKKSTAMPK</sequence>
<dbReference type="EMBL" id="JANBPW010003439">
    <property type="protein sequence ID" value="KAJ1937662.1"/>
    <property type="molecule type" value="Genomic_DNA"/>
</dbReference>